<name>A0A366DLK8_9HYPH</name>
<evidence type="ECO:0000313" key="2">
    <source>
        <dbReference type="Proteomes" id="UP000252893"/>
    </source>
</evidence>
<evidence type="ECO:0000313" key="1">
    <source>
        <dbReference type="EMBL" id="RBO90970.1"/>
    </source>
</evidence>
<accession>A0A366DLK8</accession>
<comment type="caution">
    <text evidence="1">The sequence shown here is derived from an EMBL/GenBank/DDBJ whole genome shotgun (WGS) entry which is preliminary data.</text>
</comment>
<protein>
    <submittedName>
        <fullName evidence="1">Uncharacterized protein</fullName>
    </submittedName>
</protein>
<keyword evidence="2" id="KW-1185">Reference proteome</keyword>
<dbReference type="EMBL" id="QNRH01000011">
    <property type="protein sequence ID" value="RBO90970.1"/>
    <property type="molecule type" value="Genomic_DNA"/>
</dbReference>
<reference evidence="1 2" key="1">
    <citation type="submission" date="2018-06" db="EMBL/GenBank/DDBJ databases">
        <title>Genomic Encyclopedia of Type Strains, Phase IV (KMG-IV): sequencing the most valuable type-strain genomes for metagenomic binning, comparative biology and taxonomic classification.</title>
        <authorList>
            <person name="Goeker M."/>
        </authorList>
    </citation>
    <scope>NUCLEOTIDE SEQUENCE [LARGE SCALE GENOMIC DNA]</scope>
    <source>
        <strain evidence="1 2">DSM 25619</strain>
    </source>
</reference>
<organism evidence="1 2">
    <name type="scientific">Pseudochrobactrum asaccharolyticum</name>
    <dbReference type="NCBI Taxonomy" id="354351"/>
    <lineage>
        <taxon>Bacteria</taxon>
        <taxon>Pseudomonadati</taxon>
        <taxon>Pseudomonadota</taxon>
        <taxon>Alphaproteobacteria</taxon>
        <taxon>Hyphomicrobiales</taxon>
        <taxon>Brucellaceae</taxon>
        <taxon>Pseudochrobactrum</taxon>
    </lineage>
</organism>
<sequence>MSAFIRQAGEAEAKGFSLKFSFNDTAESYGRKPSKGVAIVTLNMSGLSYLSVDQTRGATIFSTLMPSKPP</sequence>
<dbReference type="Proteomes" id="UP000252893">
    <property type="component" value="Unassembled WGS sequence"/>
</dbReference>
<gene>
    <name evidence="1" type="ORF">DFR47_11165</name>
</gene>
<dbReference type="AlphaFoldDB" id="A0A366DLK8"/>
<proteinExistence type="predicted"/>